<comment type="caution">
    <text evidence="2">The sequence shown here is derived from an EMBL/GenBank/DDBJ whole genome shotgun (WGS) entry which is preliminary data.</text>
</comment>
<dbReference type="OrthoDB" id="1986058at2"/>
<protein>
    <submittedName>
        <fullName evidence="2">Uncharacterized protein</fullName>
    </submittedName>
</protein>
<gene>
    <name evidence="2" type="ORF">IO98_15810</name>
</gene>
<evidence type="ECO:0000313" key="2">
    <source>
        <dbReference type="EMBL" id="KEZ89434.1"/>
    </source>
</evidence>
<dbReference type="InterPro" id="IPR007612">
    <property type="entry name" value="LOR"/>
</dbReference>
<dbReference type="Pfam" id="PF04525">
    <property type="entry name" value="LOR"/>
    <property type="match status" value="1"/>
</dbReference>
<evidence type="ECO:0000256" key="1">
    <source>
        <dbReference type="SAM" id="Phobius"/>
    </source>
</evidence>
<accession>A0A084JKF0</accession>
<keyword evidence="3" id="KW-1185">Reference proteome</keyword>
<dbReference type="Proteomes" id="UP000028525">
    <property type="component" value="Unassembled WGS sequence"/>
</dbReference>
<keyword evidence="1" id="KW-1133">Transmembrane helix</keyword>
<proteinExistence type="predicted"/>
<dbReference type="AlphaFoldDB" id="A0A084JKF0"/>
<sequence>MKLIVRQKLGEYIVYDESNSVVGKWKQSYFQGAKMEFLDTNGTVLYTIKKCGERIEIKGKDDIISECRFHYAQDGNGTIIQKSLFRPPMAEKSVTDSLWGKIVIIQNEQRDFTIFLNGMEVGNMTRMMSLRKLLIINSPAISTEQCCVIFILGIYMLHDDDIEIV</sequence>
<dbReference type="RefSeq" id="WP_038282633.1">
    <property type="nucleotide sequence ID" value="NZ_JPME01000018.1"/>
</dbReference>
<organism evidence="2 3">
    <name type="scientific">Lacrimispora celerecrescens</name>
    <dbReference type="NCBI Taxonomy" id="29354"/>
    <lineage>
        <taxon>Bacteria</taxon>
        <taxon>Bacillati</taxon>
        <taxon>Bacillota</taxon>
        <taxon>Clostridia</taxon>
        <taxon>Lachnospirales</taxon>
        <taxon>Lachnospiraceae</taxon>
        <taxon>Lacrimispora</taxon>
    </lineage>
</organism>
<keyword evidence="1" id="KW-0812">Transmembrane</keyword>
<name>A0A084JKF0_9FIRM</name>
<reference evidence="2 3" key="1">
    <citation type="submission" date="2014-07" db="EMBL/GenBank/DDBJ databases">
        <title>Draft genome of Clostridium celerecrescens 152B isolated from sediments associated with methane hydrate from Krishna Godavari basin.</title>
        <authorList>
            <person name="Honkalas V.S."/>
            <person name="Dabir A.P."/>
            <person name="Arora P."/>
            <person name="Dhakephalkar P.K."/>
        </authorList>
    </citation>
    <scope>NUCLEOTIDE SEQUENCE [LARGE SCALE GENOMIC DNA]</scope>
    <source>
        <strain evidence="2 3">152B</strain>
    </source>
</reference>
<keyword evidence="1" id="KW-0472">Membrane</keyword>
<dbReference type="STRING" id="29354.IO98_15810"/>
<feature type="transmembrane region" description="Helical" evidence="1">
    <location>
        <begin position="133"/>
        <end position="157"/>
    </location>
</feature>
<dbReference type="EMBL" id="JPME01000018">
    <property type="protein sequence ID" value="KEZ89434.1"/>
    <property type="molecule type" value="Genomic_DNA"/>
</dbReference>
<evidence type="ECO:0000313" key="3">
    <source>
        <dbReference type="Proteomes" id="UP000028525"/>
    </source>
</evidence>